<dbReference type="Pfam" id="PF04073">
    <property type="entry name" value="tRNA_edit"/>
    <property type="match status" value="1"/>
</dbReference>
<feature type="domain" description="YbaK/aminoacyl-tRNA synthetase-associated" evidence="2">
    <location>
        <begin position="18"/>
        <end position="143"/>
    </location>
</feature>
<dbReference type="InterPro" id="IPR007214">
    <property type="entry name" value="YbaK/aa-tRNA-synth-assoc-dom"/>
</dbReference>
<dbReference type="InterPro" id="IPR040285">
    <property type="entry name" value="ProX/PRXD1"/>
</dbReference>
<dbReference type="PANTHER" id="PTHR31423">
    <property type="entry name" value="YBAK DOMAIN-CONTAINING PROTEIN"/>
    <property type="match status" value="1"/>
</dbReference>
<comment type="similarity">
    <text evidence="1">Belongs to the PRORSD1 family.</text>
</comment>
<dbReference type="PANTHER" id="PTHR31423:SF3">
    <property type="entry name" value="PROLYL-TRNA SYNTHETASE ASSOCIATED DOMAIN-CONTAINING PROTEIN 1-RELATED"/>
    <property type="match status" value="1"/>
</dbReference>
<evidence type="ECO:0000259" key="2">
    <source>
        <dbReference type="Pfam" id="PF04073"/>
    </source>
</evidence>
<organism evidence="3 4">
    <name type="scientific">Ferrimonas pelagia</name>
    <dbReference type="NCBI Taxonomy" id="1177826"/>
    <lineage>
        <taxon>Bacteria</taxon>
        <taxon>Pseudomonadati</taxon>
        <taxon>Pseudomonadota</taxon>
        <taxon>Gammaproteobacteria</taxon>
        <taxon>Alteromonadales</taxon>
        <taxon>Ferrimonadaceae</taxon>
        <taxon>Ferrimonas</taxon>
    </lineage>
</organism>
<dbReference type="CDD" id="cd04335">
    <property type="entry name" value="PrdX_deacylase"/>
    <property type="match status" value="1"/>
</dbReference>
<proteinExistence type="inferred from homology"/>
<dbReference type="Gene3D" id="3.90.960.10">
    <property type="entry name" value="YbaK/aminoacyl-tRNA synthetase-associated domain"/>
    <property type="match status" value="1"/>
</dbReference>
<keyword evidence="4" id="KW-1185">Reference proteome</keyword>
<dbReference type="RefSeq" id="WP_345336761.1">
    <property type="nucleotide sequence ID" value="NZ_BAABJZ010000100.1"/>
</dbReference>
<gene>
    <name evidence="3" type="ORF">GCM10023333_34990</name>
</gene>
<name>A0ABP9FCK1_9GAMM</name>
<evidence type="ECO:0000313" key="4">
    <source>
        <dbReference type="Proteomes" id="UP001499988"/>
    </source>
</evidence>
<comment type="caution">
    <text evidence="3">The sequence shown here is derived from an EMBL/GenBank/DDBJ whole genome shotgun (WGS) entry which is preliminary data.</text>
</comment>
<evidence type="ECO:0000256" key="1">
    <source>
        <dbReference type="ARBA" id="ARBA00010201"/>
    </source>
</evidence>
<dbReference type="EMBL" id="BAABJZ010000100">
    <property type="protein sequence ID" value="GAA4898583.1"/>
    <property type="molecule type" value="Genomic_DNA"/>
</dbReference>
<reference evidence="4" key="1">
    <citation type="journal article" date="2019" name="Int. J. Syst. Evol. Microbiol.">
        <title>The Global Catalogue of Microorganisms (GCM) 10K type strain sequencing project: providing services to taxonomists for standard genome sequencing and annotation.</title>
        <authorList>
            <consortium name="The Broad Institute Genomics Platform"/>
            <consortium name="The Broad Institute Genome Sequencing Center for Infectious Disease"/>
            <person name="Wu L."/>
            <person name="Ma J."/>
        </authorList>
    </citation>
    <scope>NUCLEOTIDE SEQUENCE [LARGE SCALE GENOMIC DNA]</scope>
    <source>
        <strain evidence="4">JCM 18401</strain>
    </source>
</reference>
<evidence type="ECO:0000313" key="3">
    <source>
        <dbReference type="EMBL" id="GAA4898583.1"/>
    </source>
</evidence>
<dbReference type="SUPFAM" id="SSF55826">
    <property type="entry name" value="YbaK/ProRS associated domain"/>
    <property type="match status" value="1"/>
</dbReference>
<accession>A0ABP9FCK1</accession>
<dbReference type="InterPro" id="IPR036754">
    <property type="entry name" value="YbaK/aa-tRNA-synt-asso_dom_sf"/>
</dbReference>
<protein>
    <submittedName>
        <fullName evidence="3">Prolyl-tRNA synthetase associated domain-containing protein</fullName>
    </submittedName>
</protein>
<sequence length="165" mass="18661">MIASLLDQLSIAYQAYQHPPLHNCQEADRLQLVRTGLRTKNLFLRDNYGKRHFLLITTPDKAVDLKALSKQMSLSRLGFASAERLERYLGVQPGHVSLLALINDPDQAVTLWIDQALWCGESLQCHPLDNTQTWVIAPQDIETLLAHWQRALTLLTLPVPTKDDA</sequence>
<dbReference type="Proteomes" id="UP001499988">
    <property type="component" value="Unassembled WGS sequence"/>
</dbReference>